<keyword evidence="4" id="KW-1185">Reference proteome</keyword>
<accession>A0ABP3YDB3</accession>
<feature type="domain" description="Lantibiotic dehydratase N-terminal" evidence="1">
    <location>
        <begin position="49"/>
        <end position="106"/>
    </location>
</feature>
<dbReference type="InterPro" id="IPR023809">
    <property type="entry name" value="Thiopep_bacteriocin_synth_dom"/>
</dbReference>
<feature type="domain" description="Lantibiotic dehydratase N-terminal" evidence="1">
    <location>
        <begin position="371"/>
        <end position="570"/>
    </location>
</feature>
<evidence type="ECO:0000259" key="2">
    <source>
        <dbReference type="Pfam" id="PF14028"/>
    </source>
</evidence>
<organism evidence="3 4">
    <name type="scientific">Algoriphagus jejuensis</name>
    <dbReference type="NCBI Taxonomy" id="419934"/>
    <lineage>
        <taxon>Bacteria</taxon>
        <taxon>Pseudomonadati</taxon>
        <taxon>Bacteroidota</taxon>
        <taxon>Cytophagia</taxon>
        <taxon>Cytophagales</taxon>
        <taxon>Cyclobacteriaceae</taxon>
        <taxon>Algoriphagus</taxon>
    </lineage>
</organism>
<dbReference type="Pfam" id="PF04738">
    <property type="entry name" value="Lant_dehydr_N"/>
    <property type="match status" value="2"/>
</dbReference>
<evidence type="ECO:0000259" key="1">
    <source>
        <dbReference type="Pfam" id="PF04738"/>
    </source>
</evidence>
<dbReference type="InterPro" id="IPR006827">
    <property type="entry name" value="Lant_deHydtase_N"/>
</dbReference>
<evidence type="ECO:0000313" key="3">
    <source>
        <dbReference type="EMBL" id="GAA0878958.1"/>
    </source>
</evidence>
<comment type="caution">
    <text evidence="3">The sequence shown here is derived from an EMBL/GenBank/DDBJ whole genome shotgun (WGS) entry which is preliminary data.</text>
</comment>
<feature type="domain" description="Thiopeptide-type bacteriocin biosynthesis" evidence="2">
    <location>
        <begin position="656"/>
        <end position="874"/>
    </location>
</feature>
<proteinExistence type="predicted"/>
<sequence>MSYVYESKLKFFVAKNRLGKKDMKFLFRVPLLDLDPNSESEISHEWDRILDAIANSSPTLYEAAKHKDYSDLTQSIKNKVFKYLLRGRYRSTPFGLWSGVGIGRFDDFILNSIDLTLAEQLPENAAFPQNEMDTHPLQLSLGGSERMGRVHFLGYMRKEERWVFVSIPKNPLSSLLLTKIDTDKGILFEEFNTWFEGNSSEVSMELWNQLKELGILSDGEKYAYSKGSSKTYIDSVIKEPLTLPFCIKAELDAFFETAGGLFSQVENRYVNSLTTWFESKFDDRFVPLPLLLDYPDFVFSTFLEPSYTKTDEKIGLCQMLNKVETISIDLKEAIAPKPMDDGIFDLGFVFKKLNTSGIIVENLVCNRPFSFFGRFNRDERIYSYEQELKDKIFRSEEIIYAELRVFETSSVEGICDTKPLFDRYISPYGGIDHKAIALTEIEIGVRSGRFLLFDKRSGKRIIPVVTHPLNGKEISHPLIRLLWELELQDSFKFTPYQSAYSSESNYTPELRWGNFILQSRKWTVQKDNFLSKTLLIPWLDRKGVPSRIKIGIYDRELILDWRKENDFDILWVELVKNGRLTICEALWLDSQAYYSENKRPIYPEFVANVNRPKKEVTWNGFINSISEEDKSSLYILVRIQAEDLWDFLDFYFSKDLVELLAMKKIIWYYIVYPDGERLQVRIRYLRIDMETKKELLWPGYGKLSQEHLDVELRPYYPEIKKYGENGRIISEEVFHLESMLMVGKDFKNNCINQVPEPEVLLGIVVRIWQRLLGDVWDNNQIFRFLRDKVKGIPFHEKKNLTIDNDLIEDDTNALILYENWMDSFHQMMIAQISDASNDREKWLRISNHLHMQVNRFFPLERKKMETWIYLQLYRASGKKMHSG</sequence>
<dbReference type="Proteomes" id="UP001500469">
    <property type="component" value="Unassembled WGS sequence"/>
</dbReference>
<protein>
    <recommendedName>
        <fullName evidence="5">Thiopeptide-type bacteriocin biosynthesis protein</fullName>
    </recommendedName>
</protein>
<dbReference type="Pfam" id="PF14028">
    <property type="entry name" value="Lant_dehydr_C"/>
    <property type="match status" value="1"/>
</dbReference>
<reference evidence="4" key="1">
    <citation type="journal article" date="2019" name="Int. J. Syst. Evol. Microbiol.">
        <title>The Global Catalogue of Microorganisms (GCM) 10K type strain sequencing project: providing services to taxonomists for standard genome sequencing and annotation.</title>
        <authorList>
            <consortium name="The Broad Institute Genomics Platform"/>
            <consortium name="The Broad Institute Genome Sequencing Center for Infectious Disease"/>
            <person name="Wu L."/>
            <person name="Ma J."/>
        </authorList>
    </citation>
    <scope>NUCLEOTIDE SEQUENCE [LARGE SCALE GENOMIC DNA]</scope>
    <source>
        <strain evidence="4">JCM 16112</strain>
    </source>
</reference>
<gene>
    <name evidence="3" type="ORF">GCM10009119_19260</name>
</gene>
<evidence type="ECO:0008006" key="5">
    <source>
        <dbReference type="Google" id="ProtNLM"/>
    </source>
</evidence>
<name>A0ABP3YDB3_9BACT</name>
<evidence type="ECO:0000313" key="4">
    <source>
        <dbReference type="Proteomes" id="UP001500469"/>
    </source>
</evidence>
<dbReference type="EMBL" id="BAAAFI010000008">
    <property type="protein sequence ID" value="GAA0878958.1"/>
    <property type="molecule type" value="Genomic_DNA"/>
</dbReference>